<protein>
    <submittedName>
        <fullName evidence="2">Uncharacterized protein</fullName>
    </submittedName>
</protein>
<reference evidence="2" key="1">
    <citation type="journal article" date="2023" name="Genome Biol. Evol.">
        <title>Long-read-based Genome Assembly of Drosophila gunungcola Reveals Fewer Chemosensory Genes in Flower-breeding Species.</title>
        <authorList>
            <person name="Negi A."/>
            <person name="Liao B.Y."/>
            <person name="Yeh S.D."/>
        </authorList>
    </citation>
    <scope>NUCLEOTIDE SEQUENCE</scope>
    <source>
        <strain evidence="2">Sukarami</strain>
    </source>
</reference>
<accession>A0A9Q0BTX3</accession>
<feature type="chain" id="PRO_5040503631" evidence="1">
    <location>
        <begin position="19"/>
        <end position="71"/>
    </location>
</feature>
<evidence type="ECO:0000313" key="3">
    <source>
        <dbReference type="Proteomes" id="UP001059596"/>
    </source>
</evidence>
<keyword evidence="3" id="KW-1185">Reference proteome</keyword>
<dbReference type="Proteomes" id="UP001059596">
    <property type="component" value="Chromosome 3R"/>
</dbReference>
<gene>
    <name evidence="2" type="ORF">M5D96_000195</name>
</gene>
<dbReference type="EMBL" id="JAMKOV010000001">
    <property type="protein sequence ID" value="KAI8044046.1"/>
    <property type="molecule type" value="Genomic_DNA"/>
</dbReference>
<sequence>MLIDRLVLLLCILAFVAATHNQTLVTPTPNQNLVTATPKVPTQVCQRRGGYCREQTDCCSGNCIHVAGECQ</sequence>
<dbReference type="AlphaFoldDB" id="A0A9Q0BTX3"/>
<organism evidence="2 3">
    <name type="scientific">Drosophila gunungcola</name>
    <name type="common">fruit fly</name>
    <dbReference type="NCBI Taxonomy" id="103775"/>
    <lineage>
        <taxon>Eukaryota</taxon>
        <taxon>Metazoa</taxon>
        <taxon>Ecdysozoa</taxon>
        <taxon>Arthropoda</taxon>
        <taxon>Hexapoda</taxon>
        <taxon>Insecta</taxon>
        <taxon>Pterygota</taxon>
        <taxon>Neoptera</taxon>
        <taxon>Endopterygota</taxon>
        <taxon>Diptera</taxon>
        <taxon>Brachycera</taxon>
        <taxon>Muscomorpha</taxon>
        <taxon>Ephydroidea</taxon>
        <taxon>Drosophilidae</taxon>
        <taxon>Drosophila</taxon>
        <taxon>Sophophora</taxon>
    </lineage>
</organism>
<name>A0A9Q0BTX3_9MUSC</name>
<evidence type="ECO:0000313" key="2">
    <source>
        <dbReference type="EMBL" id="KAI8044046.1"/>
    </source>
</evidence>
<keyword evidence="1" id="KW-0732">Signal</keyword>
<proteinExistence type="predicted"/>
<evidence type="ECO:0000256" key="1">
    <source>
        <dbReference type="SAM" id="SignalP"/>
    </source>
</evidence>
<comment type="caution">
    <text evidence="2">The sequence shown here is derived from an EMBL/GenBank/DDBJ whole genome shotgun (WGS) entry which is preliminary data.</text>
</comment>
<feature type="signal peptide" evidence="1">
    <location>
        <begin position="1"/>
        <end position="18"/>
    </location>
</feature>